<evidence type="ECO:0000256" key="3">
    <source>
        <dbReference type="SAM" id="MobiDB-lite"/>
    </source>
</evidence>
<dbReference type="GO" id="GO:0030246">
    <property type="term" value="F:carbohydrate binding"/>
    <property type="evidence" value="ECO:0007669"/>
    <property type="project" value="UniProtKB-KW"/>
</dbReference>
<evidence type="ECO:0000313" key="6">
    <source>
        <dbReference type="Ensembl" id="ENSMMMP00000010355.1"/>
    </source>
</evidence>
<dbReference type="Proteomes" id="UP000694407">
    <property type="component" value="Unplaced"/>
</dbReference>
<feature type="compositionally biased region" description="Basic and acidic residues" evidence="3">
    <location>
        <begin position="125"/>
        <end position="137"/>
    </location>
</feature>
<dbReference type="SMART" id="SM00458">
    <property type="entry name" value="RICIN"/>
    <property type="match status" value="1"/>
</dbReference>
<dbReference type="SUPFAM" id="SSF53448">
    <property type="entry name" value="Nucleotide-diphospho-sugar transferases"/>
    <property type="match status" value="1"/>
</dbReference>
<keyword evidence="4" id="KW-0472">Membrane</keyword>
<keyword evidence="2" id="KW-1015">Disulfide bond</keyword>
<evidence type="ECO:0000256" key="2">
    <source>
        <dbReference type="ARBA" id="ARBA00023157"/>
    </source>
</evidence>
<evidence type="ECO:0000256" key="1">
    <source>
        <dbReference type="ARBA" id="ARBA00022734"/>
    </source>
</evidence>
<dbReference type="InterPro" id="IPR029044">
    <property type="entry name" value="Nucleotide-diphossugar_trans"/>
</dbReference>
<reference evidence="6" key="1">
    <citation type="submission" date="2025-08" db="UniProtKB">
        <authorList>
            <consortium name="Ensembl"/>
        </authorList>
    </citation>
    <scope>IDENTIFICATION</scope>
</reference>
<name>A0A8C5ZAF5_MARMA</name>
<organism evidence="6 7">
    <name type="scientific">Marmota marmota marmota</name>
    <name type="common">Alpine marmot</name>
    <dbReference type="NCBI Taxonomy" id="9994"/>
    <lineage>
        <taxon>Eukaryota</taxon>
        <taxon>Metazoa</taxon>
        <taxon>Chordata</taxon>
        <taxon>Craniata</taxon>
        <taxon>Vertebrata</taxon>
        <taxon>Euteleostomi</taxon>
        <taxon>Mammalia</taxon>
        <taxon>Eutheria</taxon>
        <taxon>Euarchontoglires</taxon>
        <taxon>Glires</taxon>
        <taxon>Rodentia</taxon>
        <taxon>Sciuromorpha</taxon>
        <taxon>Sciuridae</taxon>
        <taxon>Xerinae</taxon>
        <taxon>Marmotini</taxon>
        <taxon>Marmota</taxon>
    </lineage>
</organism>
<keyword evidence="7" id="KW-1185">Reference proteome</keyword>
<dbReference type="PROSITE" id="PS50231">
    <property type="entry name" value="RICIN_B_LECTIN"/>
    <property type="match status" value="1"/>
</dbReference>
<dbReference type="GO" id="GO:0004653">
    <property type="term" value="F:polypeptide N-acetylgalactosaminyltransferase activity"/>
    <property type="evidence" value="ECO:0007669"/>
    <property type="project" value="TreeGrafter"/>
</dbReference>
<dbReference type="CDD" id="cd23442">
    <property type="entry name" value="beta-trefoil_Ricin_GALNT15"/>
    <property type="match status" value="1"/>
</dbReference>
<accession>A0A8C5ZAF5</accession>
<dbReference type="GO" id="GO:0006493">
    <property type="term" value="P:protein O-linked glycosylation"/>
    <property type="evidence" value="ECO:0007669"/>
    <property type="project" value="TreeGrafter"/>
</dbReference>
<reference evidence="6" key="2">
    <citation type="submission" date="2025-09" db="UniProtKB">
        <authorList>
            <consortium name="Ensembl"/>
        </authorList>
    </citation>
    <scope>IDENTIFICATION</scope>
</reference>
<feature type="region of interest" description="Disordered" evidence="3">
    <location>
        <begin position="101"/>
        <end position="155"/>
    </location>
</feature>
<dbReference type="PROSITE" id="PS51257">
    <property type="entry name" value="PROKAR_LIPOPROTEIN"/>
    <property type="match status" value="1"/>
</dbReference>
<proteinExistence type="predicted"/>
<dbReference type="InterPro" id="IPR000772">
    <property type="entry name" value="Ricin_B_lectin"/>
</dbReference>
<sequence>MLLKKRYRHGPCRLQFLLLFLMLGCILMMVAMLHPPLHTGQQAVTAQANKHTPESRYHLDFGESQEWVLEAEDEGEEYDLLEGLPPFISLREDQLLVAVASPRARRNQSQGRRGGSYRLIKHLSKRPDEEAPERDWGAEEEDGEVSEEKEMTPLSLDSHGLNEALSARLPLHRALPEVRHPLSRVVSPVIDVIDWKTFQYYPSKELQRGVLDWKLDFHWEPLPENERKALQFPISPIRSPVVSGEVVAMDRHYFQNTGAYDPLMSLRGGENLEMSFKAWLCGGSVEILPCSRVGHIYRNQDTHSSSLDQEAILRNKVRLAEIWLGSFKETFYRHSPEAFVLSKAEKPDCTERLQLQRRLGCRTFHWFLANIYPEMYPSEHRPRFSGKLHNTGFGFCADCQTEGDILGCPMRLAPCSDSQQQQHLEHTSRKEIRAGSPQHLCFDVRREQVILQNCTEDGSAIHQQHWDFQENGMIVHILSGKCMEAVVQQNNKDLYLRQCDGKVSQLWRFDHIHPVDER</sequence>
<keyword evidence="4" id="KW-0812">Transmembrane</keyword>
<protein>
    <submittedName>
        <fullName evidence="6">Polypeptide N-acetylgalactosaminyltransferase 15</fullName>
    </submittedName>
</protein>
<dbReference type="SUPFAM" id="SSF50370">
    <property type="entry name" value="Ricin B-like lectins"/>
    <property type="match status" value="1"/>
</dbReference>
<evidence type="ECO:0000256" key="4">
    <source>
        <dbReference type="SAM" id="Phobius"/>
    </source>
</evidence>
<gene>
    <name evidence="6" type="primary">GALNT15</name>
</gene>
<dbReference type="Ensembl" id="ENSMMMT00000011809.1">
    <property type="protein sequence ID" value="ENSMMMP00000010355.1"/>
    <property type="gene ID" value="ENSMMMG00000009190.1"/>
</dbReference>
<evidence type="ECO:0000259" key="5">
    <source>
        <dbReference type="SMART" id="SM00458"/>
    </source>
</evidence>
<dbReference type="FunFam" id="2.80.10.50:FF:000058">
    <property type="entry name" value="Polypeptide N-acetylgalactosaminyltransferase"/>
    <property type="match status" value="1"/>
</dbReference>
<dbReference type="Gene3D" id="3.90.550.10">
    <property type="entry name" value="Spore Coat Polysaccharide Biosynthesis Protein SpsA, Chain A"/>
    <property type="match status" value="1"/>
</dbReference>
<dbReference type="GeneTree" id="ENSGT00940000160808"/>
<feature type="domain" description="Ricin B lectin" evidence="5">
    <location>
        <begin position="385"/>
        <end position="510"/>
    </location>
</feature>
<dbReference type="PANTHER" id="PTHR11675">
    <property type="entry name" value="N-ACETYLGALACTOSAMINYLTRANSFERASE"/>
    <property type="match status" value="1"/>
</dbReference>
<keyword evidence="4" id="KW-1133">Transmembrane helix</keyword>
<dbReference type="Pfam" id="PF00652">
    <property type="entry name" value="Ricin_B_lectin"/>
    <property type="match status" value="1"/>
</dbReference>
<keyword evidence="1" id="KW-0430">Lectin</keyword>
<dbReference type="Gene3D" id="2.80.10.50">
    <property type="match status" value="1"/>
</dbReference>
<dbReference type="InterPro" id="IPR035992">
    <property type="entry name" value="Ricin_B-like_lectins"/>
</dbReference>
<dbReference type="PANTHER" id="PTHR11675:SF36">
    <property type="entry name" value="POLYPEPTIDE N-ACETYLGALACTOSAMINYLTRANSFERASE 15"/>
    <property type="match status" value="1"/>
</dbReference>
<evidence type="ECO:0000313" key="7">
    <source>
        <dbReference type="Proteomes" id="UP000694407"/>
    </source>
</evidence>
<dbReference type="GO" id="GO:0005794">
    <property type="term" value="C:Golgi apparatus"/>
    <property type="evidence" value="ECO:0007669"/>
    <property type="project" value="TreeGrafter"/>
</dbReference>
<feature type="transmembrane region" description="Helical" evidence="4">
    <location>
        <begin position="12"/>
        <end position="33"/>
    </location>
</feature>
<dbReference type="AlphaFoldDB" id="A0A8C5ZAF5"/>